<dbReference type="FunFam" id="2.130.10.10:FF:000817">
    <property type="entry name" value="WGS project CABT00000000 data, contig 2.15"/>
    <property type="match status" value="1"/>
</dbReference>
<feature type="region of interest" description="Disordered" evidence="6">
    <location>
        <begin position="948"/>
        <end position="1066"/>
    </location>
</feature>
<dbReference type="Pfam" id="PF24106">
    <property type="entry name" value="Beta-prop_EDC4L"/>
    <property type="match status" value="1"/>
</dbReference>
<feature type="compositionally biased region" description="Polar residues" evidence="6">
    <location>
        <begin position="1302"/>
        <end position="1321"/>
    </location>
</feature>
<dbReference type="PANTHER" id="PTHR15598">
    <property type="entry name" value="ENHANCER OF MRNA-DECAPPING PROTEIN 4"/>
    <property type="match status" value="1"/>
</dbReference>
<feature type="compositionally biased region" description="Basic and acidic residues" evidence="6">
    <location>
        <begin position="963"/>
        <end position="972"/>
    </location>
</feature>
<proteinExistence type="inferred from homology"/>
<evidence type="ECO:0000256" key="5">
    <source>
        <dbReference type="ARBA" id="ARBA00022737"/>
    </source>
</evidence>
<reference evidence="8" key="1">
    <citation type="submission" date="2021-12" db="EMBL/GenBank/DDBJ databases">
        <title>Convergent genome expansion in fungi linked to evolution of root-endophyte symbiosis.</title>
        <authorList>
            <consortium name="DOE Joint Genome Institute"/>
            <person name="Ke Y.-H."/>
            <person name="Bonito G."/>
            <person name="Liao H.-L."/>
            <person name="Looney B."/>
            <person name="Rojas-Flechas A."/>
            <person name="Nash J."/>
            <person name="Hameed K."/>
            <person name="Schadt C."/>
            <person name="Martin F."/>
            <person name="Crous P.W."/>
            <person name="Miettinen O."/>
            <person name="Magnuson J.K."/>
            <person name="Labbe J."/>
            <person name="Jacobson D."/>
            <person name="Doktycz M.J."/>
            <person name="Veneault-Fourrey C."/>
            <person name="Kuo A."/>
            <person name="Mondo S."/>
            <person name="Calhoun S."/>
            <person name="Riley R."/>
            <person name="Ohm R."/>
            <person name="LaButti K."/>
            <person name="Andreopoulos B."/>
            <person name="Pangilinan J."/>
            <person name="Nolan M."/>
            <person name="Tritt A."/>
            <person name="Clum A."/>
            <person name="Lipzen A."/>
            <person name="Daum C."/>
            <person name="Barry K."/>
            <person name="Grigoriev I.V."/>
            <person name="Vilgalys R."/>
        </authorList>
    </citation>
    <scope>NUCLEOTIDE SEQUENCE</scope>
    <source>
        <strain evidence="8">PMI_201</strain>
    </source>
</reference>
<comment type="caution">
    <text evidence="8">The sequence shown here is derived from an EMBL/GenBank/DDBJ whole genome shotgun (WGS) entry which is preliminary data.</text>
</comment>
<dbReference type="SUPFAM" id="SSF50978">
    <property type="entry name" value="WD40 repeat-like"/>
    <property type="match status" value="1"/>
</dbReference>
<feature type="region of interest" description="Disordered" evidence="6">
    <location>
        <begin position="1"/>
        <end position="205"/>
    </location>
</feature>
<evidence type="ECO:0000256" key="4">
    <source>
        <dbReference type="ARBA" id="ARBA00022574"/>
    </source>
</evidence>
<gene>
    <name evidence="8" type="ORF">BGW36DRAFT_370876</name>
</gene>
<evidence type="ECO:0000313" key="9">
    <source>
        <dbReference type="Proteomes" id="UP001201262"/>
    </source>
</evidence>
<feature type="compositionally biased region" description="Polar residues" evidence="6">
    <location>
        <begin position="224"/>
        <end position="241"/>
    </location>
</feature>
<keyword evidence="3" id="KW-0963">Cytoplasm</keyword>
<dbReference type="InterPro" id="IPR055393">
    <property type="entry name" value="Beta-prop_EDC4L"/>
</dbReference>
<evidence type="ECO:0000256" key="6">
    <source>
        <dbReference type="SAM" id="MobiDB-lite"/>
    </source>
</evidence>
<name>A0AAD4Q306_9EURO</name>
<feature type="compositionally biased region" description="Polar residues" evidence="6">
    <location>
        <begin position="102"/>
        <end position="148"/>
    </location>
</feature>
<evidence type="ECO:0000256" key="2">
    <source>
        <dbReference type="ARBA" id="ARBA00009639"/>
    </source>
</evidence>
<feature type="compositionally biased region" description="Polar residues" evidence="6">
    <location>
        <begin position="977"/>
        <end position="986"/>
    </location>
</feature>
<dbReference type="PANTHER" id="PTHR15598:SF5">
    <property type="entry name" value="ENHANCER OF MRNA-DECAPPING PROTEIN 4"/>
    <property type="match status" value="1"/>
</dbReference>
<feature type="region of interest" description="Disordered" evidence="6">
    <location>
        <begin position="218"/>
        <end position="357"/>
    </location>
</feature>
<dbReference type="GeneID" id="70245580"/>
<organism evidence="8 9">
    <name type="scientific">Talaromyces proteolyticus</name>
    <dbReference type="NCBI Taxonomy" id="1131652"/>
    <lineage>
        <taxon>Eukaryota</taxon>
        <taxon>Fungi</taxon>
        <taxon>Dikarya</taxon>
        <taxon>Ascomycota</taxon>
        <taxon>Pezizomycotina</taxon>
        <taxon>Eurotiomycetes</taxon>
        <taxon>Eurotiomycetidae</taxon>
        <taxon>Eurotiales</taxon>
        <taxon>Trichocomaceae</taxon>
        <taxon>Talaromyces</taxon>
        <taxon>Talaromyces sect. Bacilispori</taxon>
    </lineage>
</organism>
<accession>A0AAD4Q306</accession>
<feature type="compositionally biased region" description="Basic and acidic residues" evidence="6">
    <location>
        <begin position="339"/>
        <end position="348"/>
    </location>
</feature>
<evidence type="ECO:0000313" key="8">
    <source>
        <dbReference type="EMBL" id="KAH8704207.1"/>
    </source>
</evidence>
<evidence type="ECO:0000259" key="7">
    <source>
        <dbReference type="Pfam" id="PF24106"/>
    </source>
</evidence>
<dbReference type="InterPro" id="IPR015943">
    <property type="entry name" value="WD40/YVTN_repeat-like_dom_sf"/>
</dbReference>
<keyword evidence="4" id="KW-0853">WD repeat</keyword>
<keyword evidence="9" id="KW-1185">Reference proteome</keyword>
<feature type="domain" description="EDC4-like protein pdc1 beta-propeller" evidence="7">
    <location>
        <begin position="475"/>
        <end position="819"/>
    </location>
</feature>
<comment type="subcellular location">
    <subcellularLocation>
        <location evidence="1">Cytoplasm</location>
        <location evidence="1">P-body</location>
    </subcellularLocation>
</comment>
<dbReference type="InterPro" id="IPR045152">
    <property type="entry name" value="EDC4-like"/>
</dbReference>
<dbReference type="GO" id="GO:0031087">
    <property type="term" value="P:deadenylation-independent decapping of nuclear-transcribed mRNA"/>
    <property type="evidence" value="ECO:0007669"/>
    <property type="project" value="InterPro"/>
</dbReference>
<feature type="compositionally biased region" description="Polar residues" evidence="6">
    <location>
        <begin position="951"/>
        <end position="962"/>
    </location>
</feature>
<dbReference type="RefSeq" id="XP_046077225.1">
    <property type="nucleotide sequence ID" value="XM_046215293.1"/>
</dbReference>
<sequence length="1461" mass="159458">MSTPNDLQALFASIKPRPSQSHDGRPSPQGFPASGMRSGSQQYDGQRGAGGQHSQTPFFSQLGYHNPSVSSPLYSPGPANTPPHHSSDIISPNVPTPRGDQQRTTSSDQTINLLNLLKFSQNKPSSQTAMGSSPSLPVDQQETGVSEPQKSHSRGISASDLVASFMSKPTATASESPAAKPPAPSTTDHGNAAEGSATAAETQDMLLRLLGRTQSKAEEVNRVFQDSSESQPTSPEVSAQTAAAAGQSMMHVFGSPKTKDSINFEAPQPDPSKGSLFTYVNPFEQLAAASPRRTPQPKSRSGSPAVEPSRHKETKSVLDSKPKAARSESPVKPTPAEGKQPEQKKETVSKAVGELAEKLDREVEDALSRLARTKVDENVPKNVLSAVANELPTTAEEVMKEIDEQEEKGTLNEIIPEPYVETVKEVVEEVAKGKATDENIADSWESAEDSAEKGESRTVPVYNFPLRPFISIVLKPDTNKLPSFRVDGIMDVARLKKEFDQLDRCLTSATAEYIIYALAKNGGLRIIRQDDGHDKQIFRFARDRLFNVALSRTAPSSPSKDQAVLAIGVSGSVYWAPIYRADNDLFEMDTVESECLIFPPYPSSDENTSGGQLKTRAKPSSRHTEFFGIGRGKNIYIVSPQYAAHPNYGVSGSKRVVDTEKFFKEHALKISTGKAGKDFTFSEDDSVVASLDKTGRLRFWDIREVDLILAGSPPPEVRIPLATFVTGSPNEKSWPTSVLFIDKMRPFVKAVALRYVLVGLKQNHTLQLWDIGLGKAVQEINFPHEKESDAICSVAYNPASGFIVVGHPTRNSIYLLHLSAPKYNLQPMSQAVYIKRVTEKDATLPKPDSTACLSGIREVSFASKGQFRSLDLLPINKSTGAQRNVEEEVGLFEIYAMYSRGVTCLNVKKEDVGLTFENKTIKPIDALQEGYIEVNDLQTFPSYAIDEPSINGDSVGTTPQKNTPKDAGKKPVDLTVDSASNVTASRAVSPVKPLAKLSADEQSEVASGADKGKKKKKDKSKDAKPVASPAHDLNKYFTPAKSTVPVKEEATSSADQARTPAVSGGESLNVGITHELIKQLEKEIADEVSKKIGRQLEDLHKRFDEECRAWDAASTARTDQVLRLVSSTLSENVEKNLSRIIKDSIQADVLPAVVSSTSTAINKQISEAVSKQLSHIFPRELRQILPDSICRAVKQQEVLRSLSDAVGSKIAYQVEAEFAKSAQNVVTPSIKTAIARHSETVVKDIEQQFQAQSKQNELQRKQDVAKIDQLTSLVQNLNESITVMAASHTALQNDFAALQRQVESQPQASAQPARTPVSPQGTPEEIELAEVIQLAEAGNLEEASVRWLQSSQQADLFDNFFVRLNPAYLSTLSPIVALSVGVAVTTSLNTNVQERLVWLEYVLQTVNLSDPDIRDVSPKIMDILIQRLDGLYMAAAEKNPHDVVLRKIPPLSRRARELRGF</sequence>
<dbReference type="InterPro" id="IPR036322">
    <property type="entry name" value="WD40_repeat_dom_sf"/>
</dbReference>
<feature type="compositionally biased region" description="Basic and acidic residues" evidence="6">
    <location>
        <begin position="308"/>
        <end position="326"/>
    </location>
</feature>
<keyword evidence="5" id="KW-0677">Repeat</keyword>
<dbReference type="EMBL" id="JAJTJA010000002">
    <property type="protein sequence ID" value="KAH8704207.1"/>
    <property type="molecule type" value="Genomic_DNA"/>
</dbReference>
<evidence type="ECO:0000256" key="3">
    <source>
        <dbReference type="ARBA" id="ARBA00022490"/>
    </source>
</evidence>
<feature type="compositionally biased region" description="Low complexity" evidence="6">
    <location>
        <begin position="167"/>
        <end position="178"/>
    </location>
</feature>
<dbReference type="Proteomes" id="UP001201262">
    <property type="component" value="Unassembled WGS sequence"/>
</dbReference>
<evidence type="ECO:0000256" key="1">
    <source>
        <dbReference type="ARBA" id="ARBA00004201"/>
    </source>
</evidence>
<dbReference type="Gene3D" id="2.130.10.10">
    <property type="entry name" value="YVTN repeat-like/Quinoprotein amine dehydrogenase"/>
    <property type="match status" value="1"/>
</dbReference>
<protein>
    <recommendedName>
        <fullName evidence="7">EDC4-like protein pdc1 beta-propeller domain-containing protein</fullName>
    </recommendedName>
</protein>
<comment type="similarity">
    <text evidence="2">Belongs to the WD repeat EDC4 family.</text>
</comment>
<feature type="region of interest" description="Disordered" evidence="6">
    <location>
        <begin position="1302"/>
        <end position="1322"/>
    </location>
</feature>
<dbReference type="GO" id="GO:0000932">
    <property type="term" value="C:P-body"/>
    <property type="evidence" value="ECO:0007669"/>
    <property type="project" value="UniProtKB-SubCell"/>
</dbReference>